<dbReference type="OrthoDB" id="4369457at2"/>
<comment type="caution">
    <text evidence="1">The sequence shown here is derived from an EMBL/GenBank/DDBJ whole genome shotgun (WGS) entry which is preliminary data.</text>
</comment>
<dbReference type="InterPro" id="IPR017853">
    <property type="entry name" value="GH"/>
</dbReference>
<gene>
    <name evidence="1" type="ORF">AWN90_10800</name>
</gene>
<accession>A0A164HBI9</accession>
<organism evidence="1 2">
    <name type="scientific">Nocardia terpenica</name>
    <dbReference type="NCBI Taxonomy" id="455432"/>
    <lineage>
        <taxon>Bacteria</taxon>
        <taxon>Bacillati</taxon>
        <taxon>Actinomycetota</taxon>
        <taxon>Actinomycetes</taxon>
        <taxon>Mycobacteriales</taxon>
        <taxon>Nocardiaceae</taxon>
        <taxon>Nocardia</taxon>
    </lineage>
</organism>
<sequence>MGTEWADVSQYQGISVDDRYPHPVLSFRTNSGDRVDRLAVENARRAKELLDAGRLRVVIAYYFFWPGQANCDLHRELLEQAGLWGHPRLMSMIDVEGAPLNGDKRIRDDQSDEVNDEAARLAGWYGNRCRVIGYWNPVADPELWPHRPPWLRLVVPSYGRPPGQPLQTPPGFFAHQYTSTGRCAPWPDDVDLNHTDLDLPELLTQFGIHEEEGEIVVSDPVTEGAAQLHPFDGKLRPIAHPDNVNASTRSPAQPWPYDMWADVWNETVWDGFTLPTTGSGDAEAERRSLVGWVLDTAARVRGLEGKLDRVLEGEEGR</sequence>
<evidence type="ECO:0000313" key="1">
    <source>
        <dbReference type="EMBL" id="KZM68367.1"/>
    </source>
</evidence>
<keyword evidence="2" id="KW-1185">Reference proteome</keyword>
<dbReference type="RefSeq" id="WP_067579900.1">
    <property type="nucleotide sequence ID" value="NZ_JABMCZ010000002.1"/>
</dbReference>
<dbReference type="SUPFAM" id="SSF51445">
    <property type="entry name" value="(Trans)glycosidases"/>
    <property type="match status" value="1"/>
</dbReference>
<dbReference type="AlphaFoldDB" id="A0A164HBI9"/>
<protein>
    <recommendedName>
        <fullName evidence="3">Lysin A, glycosyl hydrolase domain</fullName>
    </recommendedName>
</protein>
<reference evidence="1 2" key="1">
    <citation type="submission" date="2016-04" db="EMBL/GenBank/DDBJ databases">
        <authorList>
            <person name="Evans L.H."/>
            <person name="Alamgir A."/>
            <person name="Owens N."/>
            <person name="Weber N.D."/>
            <person name="Virtaneva K."/>
            <person name="Barbian K."/>
            <person name="Babar A."/>
            <person name="Rosenke K."/>
        </authorList>
    </citation>
    <scope>NUCLEOTIDE SEQUENCE [LARGE SCALE GENOMIC DNA]</scope>
    <source>
        <strain evidence="1 2">IFM 0406</strain>
    </source>
</reference>
<dbReference type="EMBL" id="LWGR01000021">
    <property type="protein sequence ID" value="KZM68367.1"/>
    <property type="molecule type" value="Genomic_DNA"/>
</dbReference>
<evidence type="ECO:0000313" key="2">
    <source>
        <dbReference type="Proteomes" id="UP000076512"/>
    </source>
</evidence>
<proteinExistence type="predicted"/>
<dbReference type="Gene3D" id="3.20.20.80">
    <property type="entry name" value="Glycosidases"/>
    <property type="match status" value="1"/>
</dbReference>
<dbReference type="Proteomes" id="UP000076512">
    <property type="component" value="Unassembled WGS sequence"/>
</dbReference>
<dbReference type="STRING" id="455432.AWN90_10800"/>
<evidence type="ECO:0008006" key="3">
    <source>
        <dbReference type="Google" id="ProtNLM"/>
    </source>
</evidence>
<name>A0A164HBI9_9NOCA</name>